<accession>A0A3L6DFA3</accession>
<feature type="compositionally biased region" description="Low complexity" evidence="6">
    <location>
        <begin position="82"/>
        <end position="95"/>
    </location>
</feature>
<dbReference type="PANTHER" id="PTHR33059">
    <property type="entry name" value="FCS-LIKE ZINC FINGER 5"/>
    <property type="match status" value="1"/>
</dbReference>
<proteinExistence type="inferred from homology"/>
<evidence type="ECO:0000313" key="10">
    <source>
        <dbReference type="Proteomes" id="UP000251960"/>
    </source>
</evidence>
<comment type="subcellular location">
    <subcellularLocation>
        <location evidence="1">Cytoplasm</location>
    </subcellularLocation>
</comment>
<gene>
    <name evidence="9" type="ORF">Zm00014a_041832</name>
    <name evidence="8" type="ORF">Zm00014a_041833</name>
</gene>
<dbReference type="GO" id="GO:0046872">
    <property type="term" value="F:metal ion binding"/>
    <property type="evidence" value="ECO:0007669"/>
    <property type="project" value="UniProtKB-KW"/>
</dbReference>
<dbReference type="PANTHER" id="PTHR33059:SF4">
    <property type="entry name" value="FCS-LIKE ZINC FINGER 5"/>
    <property type="match status" value="1"/>
</dbReference>
<evidence type="ECO:0000259" key="7">
    <source>
        <dbReference type="PROSITE" id="PS51795"/>
    </source>
</evidence>
<evidence type="ECO:0000313" key="8">
    <source>
        <dbReference type="EMBL" id="PWZ06837.1"/>
    </source>
</evidence>
<accession>A0A3L6DEU6</accession>
<dbReference type="ExpressionAtlas" id="A0A3L6DFA3">
    <property type="expression patterns" value="baseline"/>
</dbReference>
<evidence type="ECO:0000256" key="1">
    <source>
        <dbReference type="ARBA" id="ARBA00004496"/>
    </source>
</evidence>
<feature type="domain" description="FLZ-type" evidence="7">
    <location>
        <begin position="144"/>
        <end position="187"/>
    </location>
</feature>
<reference evidence="9 10" key="1">
    <citation type="journal article" date="2018" name="Nat. Genet.">
        <title>Extensive intraspecific gene order and gene structural variations between Mo17 and other maize genomes.</title>
        <authorList>
            <person name="Sun S."/>
            <person name="Zhou Y."/>
            <person name="Chen J."/>
            <person name="Shi J."/>
            <person name="Zhao H."/>
            <person name="Zhao H."/>
            <person name="Song W."/>
            <person name="Zhang M."/>
            <person name="Cui Y."/>
            <person name="Dong X."/>
            <person name="Liu H."/>
            <person name="Ma X."/>
            <person name="Jiao Y."/>
            <person name="Wang B."/>
            <person name="Wei X."/>
            <person name="Stein J.C."/>
            <person name="Glaubitz J.C."/>
            <person name="Lu F."/>
            <person name="Yu G."/>
            <person name="Liang C."/>
            <person name="Fengler K."/>
            <person name="Li B."/>
            <person name="Rafalski A."/>
            <person name="Schnable P.S."/>
            <person name="Ware D.H."/>
            <person name="Buckler E.S."/>
            <person name="Lai J."/>
        </authorList>
    </citation>
    <scope>NUCLEOTIDE SEQUENCE [LARGE SCALE GENOMIC DNA]</scope>
    <source>
        <strain evidence="10">cv. Missouri 17</strain>
        <tissue evidence="9">Seedling</tissue>
    </source>
</reference>
<organism evidence="9">
    <name type="scientific">Zea mays</name>
    <name type="common">Maize</name>
    <dbReference type="NCBI Taxonomy" id="4577"/>
    <lineage>
        <taxon>Eukaryota</taxon>
        <taxon>Viridiplantae</taxon>
        <taxon>Streptophyta</taxon>
        <taxon>Embryophyta</taxon>
        <taxon>Tracheophyta</taxon>
        <taxon>Spermatophyta</taxon>
        <taxon>Magnoliopsida</taxon>
        <taxon>Liliopsida</taxon>
        <taxon>Poales</taxon>
        <taxon>Poaceae</taxon>
        <taxon>PACMAD clade</taxon>
        <taxon>Panicoideae</taxon>
        <taxon>Andropogonodae</taxon>
        <taxon>Andropogoneae</taxon>
        <taxon>Tripsacinae</taxon>
        <taxon>Zea</taxon>
    </lineage>
</organism>
<keyword evidence="4" id="KW-0479">Metal-binding</keyword>
<feature type="zinc finger region" description="FLZ-type" evidence="5">
    <location>
        <begin position="144"/>
        <end position="187"/>
    </location>
</feature>
<comment type="similarity">
    <text evidence="2">Belongs to the FLZ family.</text>
</comment>
<dbReference type="GO" id="GO:0005737">
    <property type="term" value="C:cytoplasm"/>
    <property type="evidence" value="ECO:0007669"/>
    <property type="project" value="UniProtKB-SubCell"/>
</dbReference>
<dbReference type="Pfam" id="PF04570">
    <property type="entry name" value="zf-FLZ"/>
    <property type="match status" value="1"/>
</dbReference>
<comment type="caution">
    <text evidence="9">The sequence shown here is derived from an EMBL/GenBank/DDBJ whole genome shotgun (WGS) entry which is preliminary data.</text>
</comment>
<evidence type="ECO:0000256" key="6">
    <source>
        <dbReference type="SAM" id="MobiDB-lite"/>
    </source>
</evidence>
<dbReference type="EMBL" id="NCVQ01000010">
    <property type="protein sequence ID" value="PWZ06837.1"/>
    <property type="molecule type" value="Genomic_DNA"/>
</dbReference>
<evidence type="ECO:0000256" key="4">
    <source>
        <dbReference type="ARBA" id="ARBA00022723"/>
    </source>
</evidence>
<feature type="region of interest" description="Disordered" evidence="6">
    <location>
        <begin position="1"/>
        <end position="116"/>
    </location>
</feature>
<evidence type="ECO:0000313" key="9">
    <source>
        <dbReference type="EMBL" id="PWZ06838.1"/>
    </source>
</evidence>
<name>A0A3L6DFA3_MAIZE</name>
<dbReference type="EMBL" id="NCVQ01000010">
    <property type="protein sequence ID" value="PWZ06838.1"/>
    <property type="molecule type" value="Genomic_DNA"/>
</dbReference>
<dbReference type="PROSITE" id="PS51795">
    <property type="entry name" value="ZF_FLZ"/>
    <property type="match status" value="1"/>
</dbReference>
<evidence type="ECO:0000256" key="2">
    <source>
        <dbReference type="ARBA" id="ARBA00009374"/>
    </source>
</evidence>
<evidence type="ECO:0000256" key="5">
    <source>
        <dbReference type="PROSITE-ProRule" id="PRU01131"/>
    </source>
</evidence>
<dbReference type="AlphaFoldDB" id="A0A3L6DFA3"/>
<dbReference type="InterPro" id="IPR007650">
    <property type="entry name" value="Zf-FLZ_dom"/>
</dbReference>
<sequence>MFCCECSPHPRPARPRLGDPRVPHRSARATAPRVESLSLTTHQSPPNAPKENDGSKVPPWRDPSEVTKIAPTRKRPRKNNGSTSSSWMRRTSSLSDLMPPPDLSGRPKTRAERGDAMAGVGTVWGAEMTMTHSADFIPTMETTTFLKACGLCKRRLGPGRDTIYMGEVAFCSLECRQQQMNLDELLGKKYPTLASSGGGSSD</sequence>
<dbReference type="Proteomes" id="UP000251960">
    <property type="component" value="Chromosome 9"/>
</dbReference>
<keyword evidence="3" id="KW-0963">Cytoplasm</keyword>
<evidence type="ECO:0000256" key="3">
    <source>
        <dbReference type="ARBA" id="ARBA00022490"/>
    </source>
</evidence>
<protein>
    <recommendedName>
        <fullName evidence="7">FLZ-type domain-containing protein</fullName>
    </recommendedName>
</protein>